<feature type="transmembrane region" description="Helical" evidence="2">
    <location>
        <begin position="31"/>
        <end position="49"/>
    </location>
</feature>
<dbReference type="EMBL" id="BGZK01002227">
    <property type="protein sequence ID" value="GBP91970.1"/>
    <property type="molecule type" value="Genomic_DNA"/>
</dbReference>
<keyword evidence="2" id="KW-0812">Transmembrane</keyword>
<keyword evidence="4" id="KW-1185">Reference proteome</keyword>
<feature type="transmembrane region" description="Helical" evidence="2">
    <location>
        <begin position="69"/>
        <end position="87"/>
    </location>
</feature>
<proteinExistence type="predicted"/>
<organism evidence="3 4">
    <name type="scientific">Eumeta variegata</name>
    <name type="common">Bagworm moth</name>
    <name type="synonym">Eumeta japonica</name>
    <dbReference type="NCBI Taxonomy" id="151549"/>
    <lineage>
        <taxon>Eukaryota</taxon>
        <taxon>Metazoa</taxon>
        <taxon>Ecdysozoa</taxon>
        <taxon>Arthropoda</taxon>
        <taxon>Hexapoda</taxon>
        <taxon>Insecta</taxon>
        <taxon>Pterygota</taxon>
        <taxon>Neoptera</taxon>
        <taxon>Endopterygota</taxon>
        <taxon>Lepidoptera</taxon>
        <taxon>Glossata</taxon>
        <taxon>Ditrysia</taxon>
        <taxon>Tineoidea</taxon>
        <taxon>Psychidae</taxon>
        <taxon>Oiketicinae</taxon>
        <taxon>Eumeta</taxon>
    </lineage>
</organism>
<feature type="region of interest" description="Disordered" evidence="1">
    <location>
        <begin position="1"/>
        <end position="21"/>
    </location>
</feature>
<evidence type="ECO:0000313" key="3">
    <source>
        <dbReference type="EMBL" id="GBP91970.1"/>
    </source>
</evidence>
<name>A0A4C1ZVC3_EUMVA</name>
<keyword evidence="2" id="KW-0472">Membrane</keyword>
<sequence>MYARNTSPKQTRRSPCERRNKRHYRAGGRPALAGSTFLLNFRIQLYFSWARSRLCCDISFLARNGNPVPLWIFYVGGCAADGIILLLRGAPRPDLPRGECRPPAARRPSPAGRADEKWLHVAGGGRVNIYPLDCLLFDSTGLETPELVFVRYGTAL</sequence>
<evidence type="ECO:0000313" key="4">
    <source>
        <dbReference type="Proteomes" id="UP000299102"/>
    </source>
</evidence>
<dbReference type="AlphaFoldDB" id="A0A4C1ZVC3"/>
<evidence type="ECO:0000256" key="1">
    <source>
        <dbReference type="SAM" id="MobiDB-lite"/>
    </source>
</evidence>
<reference evidence="3 4" key="1">
    <citation type="journal article" date="2019" name="Commun. Biol.">
        <title>The bagworm genome reveals a unique fibroin gene that provides high tensile strength.</title>
        <authorList>
            <person name="Kono N."/>
            <person name="Nakamura H."/>
            <person name="Ohtoshi R."/>
            <person name="Tomita M."/>
            <person name="Numata K."/>
            <person name="Arakawa K."/>
        </authorList>
    </citation>
    <scope>NUCLEOTIDE SEQUENCE [LARGE SCALE GENOMIC DNA]</scope>
</reference>
<dbReference type="Proteomes" id="UP000299102">
    <property type="component" value="Unassembled WGS sequence"/>
</dbReference>
<keyword evidence="2" id="KW-1133">Transmembrane helix</keyword>
<evidence type="ECO:0000256" key="2">
    <source>
        <dbReference type="SAM" id="Phobius"/>
    </source>
</evidence>
<comment type="caution">
    <text evidence="3">The sequence shown here is derived from an EMBL/GenBank/DDBJ whole genome shotgun (WGS) entry which is preliminary data.</text>
</comment>
<accession>A0A4C1ZVC3</accession>
<gene>
    <name evidence="3" type="ORF">EVAR_66240_1</name>
</gene>
<protein>
    <submittedName>
        <fullName evidence="3">Uncharacterized protein</fullName>
    </submittedName>
</protein>